<feature type="compositionally biased region" description="Low complexity" evidence="1">
    <location>
        <begin position="37"/>
        <end position="52"/>
    </location>
</feature>
<protein>
    <submittedName>
        <fullName evidence="2">Uncharacterized protein</fullName>
    </submittedName>
</protein>
<feature type="compositionally biased region" description="Polar residues" evidence="1">
    <location>
        <begin position="12"/>
        <end position="32"/>
    </location>
</feature>
<evidence type="ECO:0000313" key="2">
    <source>
        <dbReference type="EMBL" id="KAF2106158.1"/>
    </source>
</evidence>
<keyword evidence="3" id="KW-1185">Reference proteome</keyword>
<evidence type="ECO:0000313" key="3">
    <source>
        <dbReference type="Proteomes" id="UP000799770"/>
    </source>
</evidence>
<dbReference type="AlphaFoldDB" id="A0A6A5YJ50"/>
<evidence type="ECO:0000256" key="1">
    <source>
        <dbReference type="SAM" id="MobiDB-lite"/>
    </source>
</evidence>
<name>A0A6A5YJ50_9PLEO</name>
<dbReference type="Proteomes" id="UP000799770">
    <property type="component" value="Unassembled WGS sequence"/>
</dbReference>
<organism evidence="2 3">
    <name type="scientific">Lophiotrema nucula</name>
    <dbReference type="NCBI Taxonomy" id="690887"/>
    <lineage>
        <taxon>Eukaryota</taxon>
        <taxon>Fungi</taxon>
        <taxon>Dikarya</taxon>
        <taxon>Ascomycota</taxon>
        <taxon>Pezizomycotina</taxon>
        <taxon>Dothideomycetes</taxon>
        <taxon>Pleosporomycetidae</taxon>
        <taxon>Pleosporales</taxon>
        <taxon>Lophiotremataceae</taxon>
        <taxon>Lophiotrema</taxon>
    </lineage>
</organism>
<feature type="region of interest" description="Disordered" evidence="1">
    <location>
        <begin position="1"/>
        <end position="61"/>
    </location>
</feature>
<sequence length="176" mass="19610">MHKVGSNGFGVPQTNSTGTPQPRTRPDVQTISPPAQPKQQAQQPQLPAQHPQTSVLPYAQQSHQHSACPQNLYGTAQPTAHQSSGYTTQQYQTFKRYSMVQMAGQFRSRPHFQPFSVRFLNSLLLALQSIQQCLQSIQQCLQTQMMSSASIRSNFGRMLKDGGEKQNRTPSVLVLD</sequence>
<dbReference type="EMBL" id="ML977366">
    <property type="protein sequence ID" value="KAF2106158.1"/>
    <property type="molecule type" value="Genomic_DNA"/>
</dbReference>
<accession>A0A6A5YJ50</accession>
<proteinExistence type="predicted"/>
<gene>
    <name evidence="2" type="ORF">BDV96DRAFT_607678</name>
</gene>
<reference evidence="2" key="1">
    <citation type="journal article" date="2020" name="Stud. Mycol.">
        <title>101 Dothideomycetes genomes: a test case for predicting lifestyles and emergence of pathogens.</title>
        <authorList>
            <person name="Haridas S."/>
            <person name="Albert R."/>
            <person name="Binder M."/>
            <person name="Bloem J."/>
            <person name="Labutti K."/>
            <person name="Salamov A."/>
            <person name="Andreopoulos B."/>
            <person name="Baker S."/>
            <person name="Barry K."/>
            <person name="Bills G."/>
            <person name="Bluhm B."/>
            <person name="Cannon C."/>
            <person name="Castanera R."/>
            <person name="Culley D."/>
            <person name="Daum C."/>
            <person name="Ezra D."/>
            <person name="Gonzalez J."/>
            <person name="Henrissat B."/>
            <person name="Kuo A."/>
            <person name="Liang C."/>
            <person name="Lipzen A."/>
            <person name="Lutzoni F."/>
            <person name="Magnuson J."/>
            <person name="Mondo S."/>
            <person name="Nolan M."/>
            <person name="Ohm R."/>
            <person name="Pangilinan J."/>
            <person name="Park H.-J."/>
            <person name="Ramirez L."/>
            <person name="Alfaro M."/>
            <person name="Sun H."/>
            <person name="Tritt A."/>
            <person name="Yoshinaga Y."/>
            <person name="Zwiers L.-H."/>
            <person name="Turgeon B."/>
            <person name="Goodwin S."/>
            <person name="Spatafora J."/>
            <person name="Crous P."/>
            <person name="Grigoriev I."/>
        </authorList>
    </citation>
    <scope>NUCLEOTIDE SEQUENCE</scope>
    <source>
        <strain evidence="2">CBS 627.86</strain>
    </source>
</reference>